<dbReference type="InterPro" id="IPR025660">
    <property type="entry name" value="Pept_his_AS"/>
</dbReference>
<evidence type="ECO:0000259" key="3">
    <source>
        <dbReference type="SMART" id="SM00645"/>
    </source>
</evidence>
<organism evidence="4 5">
    <name type="scientific">Ruminococcus flavefaciens 007c</name>
    <dbReference type="NCBI Taxonomy" id="1341157"/>
    <lineage>
        <taxon>Bacteria</taxon>
        <taxon>Bacillati</taxon>
        <taxon>Bacillota</taxon>
        <taxon>Clostridia</taxon>
        <taxon>Eubacteriales</taxon>
        <taxon>Oscillospiraceae</taxon>
        <taxon>Ruminococcus</taxon>
    </lineage>
</organism>
<dbReference type="OrthoDB" id="3648721at2"/>
<evidence type="ECO:0000256" key="1">
    <source>
        <dbReference type="ARBA" id="ARBA00008455"/>
    </source>
</evidence>
<dbReference type="GO" id="GO:0008234">
    <property type="term" value="F:cysteine-type peptidase activity"/>
    <property type="evidence" value="ECO:0007669"/>
    <property type="project" value="InterPro"/>
</dbReference>
<feature type="signal peptide" evidence="2">
    <location>
        <begin position="1"/>
        <end position="28"/>
    </location>
</feature>
<dbReference type="Gene3D" id="3.90.70.10">
    <property type="entry name" value="Cysteine proteinases"/>
    <property type="match status" value="1"/>
</dbReference>
<dbReference type="Pfam" id="PF18560">
    <property type="entry name" value="Lectin_like"/>
    <property type="match status" value="1"/>
</dbReference>
<dbReference type="InterPro" id="IPR000169">
    <property type="entry name" value="Pept_cys_AS"/>
</dbReference>
<reference evidence="4 5" key="1">
    <citation type="journal article" date="2014" name="PLoS ONE">
        <title>Rumen cellulosomics: divergent fiber-degrading strategies revealed by comparative genome-wide analysis of six ruminococcal strains.</title>
        <authorList>
            <person name="Dassa B."/>
            <person name="Borovok I."/>
            <person name="Ruimy-Israeli V."/>
            <person name="Lamed R."/>
            <person name="Flint H.J."/>
            <person name="Duncan S.H."/>
            <person name="Henrissat B."/>
            <person name="Coutinho P."/>
            <person name="Morrison M."/>
            <person name="Mosoni P."/>
            <person name="Yeoman C.J."/>
            <person name="White B.A."/>
            <person name="Bayer E.A."/>
        </authorList>
    </citation>
    <scope>NUCLEOTIDE SEQUENCE [LARGE SCALE GENOMIC DNA]</scope>
    <source>
        <strain evidence="4 5">007c</strain>
    </source>
</reference>
<dbReference type="PATRIC" id="fig|1341157.4.peg.1924"/>
<evidence type="ECO:0000256" key="2">
    <source>
        <dbReference type="SAM" id="SignalP"/>
    </source>
</evidence>
<dbReference type="AlphaFoldDB" id="W7UED1"/>
<dbReference type="InterPro" id="IPR013128">
    <property type="entry name" value="Peptidase_C1A"/>
</dbReference>
<evidence type="ECO:0000313" key="5">
    <source>
        <dbReference type="Proteomes" id="UP000019365"/>
    </source>
</evidence>
<proteinExistence type="inferred from homology"/>
<evidence type="ECO:0000313" key="4">
    <source>
        <dbReference type="EMBL" id="EWM53516.1"/>
    </source>
</evidence>
<dbReference type="RefSeq" id="WP_037299382.1">
    <property type="nucleotide sequence ID" value="NZ_ATAX01000025.1"/>
</dbReference>
<dbReference type="InterPro" id="IPR040528">
    <property type="entry name" value="Lectin-like"/>
</dbReference>
<feature type="domain" description="Peptidase C1A papain C-terminal" evidence="3">
    <location>
        <begin position="88"/>
        <end position="332"/>
    </location>
</feature>
<comment type="caution">
    <text evidence="4">The sequence shown here is derived from an EMBL/GenBank/DDBJ whole genome shotgun (WGS) entry which is preliminary data.</text>
</comment>
<dbReference type="Pfam" id="PF00112">
    <property type="entry name" value="Peptidase_C1"/>
    <property type="match status" value="1"/>
</dbReference>
<dbReference type="PROSITE" id="PS00139">
    <property type="entry name" value="THIOL_PROTEASE_CYS"/>
    <property type="match status" value="1"/>
</dbReference>
<feature type="chain" id="PRO_5004901651" description="Peptidase C1A papain C-terminal domain-containing protein" evidence="2">
    <location>
        <begin position="29"/>
        <end position="1083"/>
    </location>
</feature>
<dbReference type="Pfam" id="PF13290">
    <property type="entry name" value="CHB_HEX_C_1"/>
    <property type="match status" value="1"/>
</dbReference>
<dbReference type="InterPro" id="IPR002105">
    <property type="entry name" value="Dockerin_1_rpt"/>
</dbReference>
<dbReference type="SUPFAM" id="SSF54001">
    <property type="entry name" value="Cysteine proteinases"/>
    <property type="match status" value="1"/>
</dbReference>
<dbReference type="InterPro" id="IPR038765">
    <property type="entry name" value="Papain-like_cys_pep_sf"/>
</dbReference>
<dbReference type="GO" id="GO:0004553">
    <property type="term" value="F:hydrolase activity, hydrolyzing O-glycosyl compounds"/>
    <property type="evidence" value="ECO:0007669"/>
    <property type="project" value="InterPro"/>
</dbReference>
<dbReference type="GO" id="GO:0006508">
    <property type="term" value="P:proteolysis"/>
    <property type="evidence" value="ECO:0007669"/>
    <property type="project" value="InterPro"/>
</dbReference>
<dbReference type="Pfam" id="PF00404">
    <property type="entry name" value="Dockerin_1"/>
    <property type="match status" value="1"/>
</dbReference>
<dbReference type="InterPro" id="IPR059177">
    <property type="entry name" value="GH29D-like_dom"/>
</dbReference>
<dbReference type="InterPro" id="IPR000668">
    <property type="entry name" value="Peptidase_C1A_C"/>
</dbReference>
<protein>
    <recommendedName>
        <fullName evidence="3">Peptidase C1A papain C-terminal domain-containing protein</fullName>
    </recommendedName>
</protein>
<dbReference type="PANTHER" id="PTHR12411">
    <property type="entry name" value="CYSTEINE PROTEASE FAMILY C1-RELATED"/>
    <property type="match status" value="1"/>
</dbReference>
<dbReference type="EMBL" id="ATAX01000025">
    <property type="protein sequence ID" value="EWM53516.1"/>
    <property type="molecule type" value="Genomic_DNA"/>
</dbReference>
<sequence>MSKLFGKLAAIITSTAITVFSLPLSALATVQSDIKVTVKNKEAVSSCQKGCVSMPVLKKSTGGDDDRMTPVAAYTPMMRSAVGDTSGMPTSFDMRKVYGITSVKDQGEFGTCWVHSAVESAESSLITSEPDIDISELHSSYYTYYGDDQIKLFSSKTANILNEGGTARMVANLWSQWIGPVKEEKLPYQNDKFFDSKYDTDMMRYSRDYQLKNAYLFDFDHDRTNFDEINAEVKDFVYNGQAVAVSYMSNKSNNWSGLYNSSYTKRKPRFANHAVTIVGWDDSFPSAHFKNTPKGDGAWLCKNSWGTDDGDDGYLWISYYDGTLSDFAVYQLQDSDEHSIIYQYDSLIPVQTLSAYDSSEINGPSYMGDIFSSVGPTQISSIGTYIYNAGTEYEITVYTSLTDDADPTSGTPSSVTNGKCDYTGFVNIDLDEPVLIENTDKFGVVVKLYCESTPFVIPLESSLYVEYPDGKITDLSNLAKESQISTLTERGQSFFSSDGENWTDVVDEELVYSEEDEQALLDSFIFQLYDGLEPEDEELRESAAVDEGYYTRLFEKGDVKSTFGNLTLKVYGDPIGKVRFSHDAGVVSPDEKVELYNCRKDGKIMYSADGGENTEYDSPIEIKKETTIAAYTDFGDLYKGRISDLSLNAVSERSFRPMIPELNWLGYKTSGDNSMHELKYAVKQLEKEYMIELSAYEDKITLYPGTTYGVNFNGEYYGGFDAIEIVNVNYGHSDIKLTLTGAGLEDNEIIVHLNRVLVGLDYVNEVISFSYVDKLIAPDGSELKVGSKIGEYAGQDLTAVANDEEFRLHINERPEIPRMTIDYKNELLGPVSEKLISNMEICTGDVDGGKYTPITGRVISGEDLPELDNLQYYISIIPGENIKFRLAADSEHFRSAEEVYVIPDAPANAPEIKNIEYLEMGYRFEGIEQCEIGEFDYISPLMLDAIAEDYGYTPGTFREILRSRYGDSDTAVESLYGAKYKNKDTIDYGYGYAVRYAATGSSFASANIYIFKNEKGDVNKDRKVDAVDASLVLAMYVALSTNKDTVYDNDETERADYDENGMIDAVDASMILAVYTSRSVAAG</sequence>
<dbReference type="SMART" id="SM00645">
    <property type="entry name" value="Pept_C1"/>
    <property type="match status" value="1"/>
</dbReference>
<dbReference type="eggNOG" id="COG4870">
    <property type="taxonomic scope" value="Bacteria"/>
</dbReference>
<gene>
    <name evidence="4" type="ORF">RF007C_07490</name>
</gene>
<dbReference type="SUPFAM" id="SSF63446">
    <property type="entry name" value="Type I dockerin domain"/>
    <property type="match status" value="1"/>
</dbReference>
<dbReference type="PROSITE" id="PS00639">
    <property type="entry name" value="THIOL_PROTEASE_HIS"/>
    <property type="match status" value="1"/>
</dbReference>
<name>W7UED1_RUMFL</name>
<keyword evidence="5" id="KW-1185">Reference proteome</keyword>
<comment type="similarity">
    <text evidence="1">Belongs to the peptidase C1 family.</text>
</comment>
<keyword evidence="2" id="KW-0732">Signal</keyword>
<dbReference type="Gene3D" id="1.10.1330.10">
    <property type="entry name" value="Dockerin domain"/>
    <property type="match status" value="1"/>
</dbReference>
<dbReference type="CDD" id="cd02619">
    <property type="entry name" value="Peptidase_C1"/>
    <property type="match status" value="1"/>
</dbReference>
<dbReference type="InterPro" id="IPR036439">
    <property type="entry name" value="Dockerin_dom_sf"/>
</dbReference>
<dbReference type="GO" id="GO:0000272">
    <property type="term" value="P:polysaccharide catabolic process"/>
    <property type="evidence" value="ECO:0007669"/>
    <property type="project" value="InterPro"/>
</dbReference>
<accession>W7UED1</accession>
<dbReference type="Proteomes" id="UP000019365">
    <property type="component" value="Unassembled WGS sequence"/>
</dbReference>